<evidence type="ECO:0000256" key="3">
    <source>
        <dbReference type="ARBA" id="ARBA00043952"/>
    </source>
</evidence>
<dbReference type="Gene3D" id="3.40.50.12550">
    <property type="entry name" value="Ubiquitin-activating enzyme E1, inactive adenylation domain, subdomain 2"/>
    <property type="match status" value="1"/>
</dbReference>
<keyword evidence="4" id="KW-0472">Membrane</keyword>
<dbReference type="AlphaFoldDB" id="A0AAV4LNJ3"/>
<dbReference type="InterPro" id="IPR042063">
    <property type="entry name" value="Ubi_acti_E1_SCCH"/>
</dbReference>
<dbReference type="PANTHER" id="PTHR10953:SF4">
    <property type="entry name" value="UBIQUITIN-ACTIVATING ENZYME E1 C-TERMINAL DOMAIN-CONTAINING PROTEIN"/>
    <property type="match status" value="1"/>
</dbReference>
<evidence type="ECO:0000313" key="6">
    <source>
        <dbReference type="EMBL" id="GIX60626.1"/>
    </source>
</evidence>
<feature type="transmembrane region" description="Helical" evidence="4">
    <location>
        <begin position="20"/>
        <end position="37"/>
    </location>
</feature>
<dbReference type="InterPro" id="IPR042302">
    <property type="entry name" value="E1_FCCH_sf"/>
</dbReference>
<keyword evidence="4" id="KW-0812">Transmembrane</keyword>
<accession>A0AAV4LNJ3</accession>
<dbReference type="InterPro" id="IPR000594">
    <property type="entry name" value="ThiF_NAD_FAD-bd"/>
</dbReference>
<evidence type="ECO:0000313" key="7">
    <source>
        <dbReference type="Proteomes" id="UP001497744"/>
    </source>
</evidence>
<dbReference type="Gene3D" id="2.40.30.180">
    <property type="entry name" value="Ubiquitin-activating enzyme E1, FCCH domain"/>
    <property type="match status" value="1"/>
</dbReference>
<dbReference type="RefSeq" id="XP_067712697.1">
    <property type="nucleotide sequence ID" value="XM_067856596.1"/>
</dbReference>
<comment type="caution">
    <text evidence="6">The sequence shown here is derived from an EMBL/GenBank/DDBJ whole genome shotgun (WGS) entry which is preliminary data.</text>
</comment>
<dbReference type="InterPro" id="IPR035985">
    <property type="entry name" value="Ubiquitin-activating_enz"/>
</dbReference>
<dbReference type="GO" id="GO:0004839">
    <property type="term" value="F:ubiquitin activating enzyme activity"/>
    <property type="evidence" value="ECO:0007669"/>
    <property type="project" value="TreeGrafter"/>
</dbReference>
<dbReference type="PRINTS" id="PR01849">
    <property type="entry name" value="UBIQUITINACT"/>
</dbReference>
<comment type="similarity">
    <text evidence="1">Belongs to the ubiquitin-activating E1 family.</text>
</comment>
<dbReference type="EMBL" id="BPLF01000001">
    <property type="protein sequence ID" value="GIX60626.1"/>
    <property type="molecule type" value="Genomic_DNA"/>
</dbReference>
<dbReference type="Pfam" id="PF00899">
    <property type="entry name" value="ThiF"/>
    <property type="match status" value="1"/>
</dbReference>
<dbReference type="Gene3D" id="1.10.10.2660">
    <property type="entry name" value="Ubiquitin-activating enzyme E1, SCCH domain"/>
    <property type="match status" value="1"/>
</dbReference>
<evidence type="ECO:0000256" key="4">
    <source>
        <dbReference type="SAM" id="Phobius"/>
    </source>
</evidence>
<proteinExistence type="inferred from homology"/>
<evidence type="ECO:0000259" key="5">
    <source>
        <dbReference type="Pfam" id="PF00899"/>
    </source>
</evidence>
<dbReference type="PANTHER" id="PTHR10953">
    <property type="entry name" value="UBIQUITIN-ACTIVATING ENZYME E1"/>
    <property type="match status" value="1"/>
</dbReference>
<dbReference type="InterPro" id="IPR045886">
    <property type="entry name" value="ThiF/MoeB/HesA"/>
</dbReference>
<sequence length="1120" mass="123692">MVSLLSRLCCRRDGRGVVELVFFFWAVCVTIWAFPVVNAGKWSDRGHERRGTGRFGWGRLCSLDHRRSVDATQSAGYRSPQPERIIQNEAYDSKYSRLSLVLGANGLDSLRGSRVLVVGASQLASEIVTHLTRSGVGAVDVWHSNIVEAKHMLQQVVLLQPDANIRILEREPEYKKDYHDAVVFVDQPMQSAIGADSAVRHKSKFIYAASTGVYGLVLSDFGDSHRAYKTSDLQNPEHHGRVVSAGKRSVVEVTSNEGVGSYGVGDLVSVSLPKYLMPNQEDGEVDSDTLITDARVLGVEVVNHYVVRLHIDVDVKGWPKGGFAIRKIEKPVDFRFVSLDALVRKVLGVKPGFWSWLWQRFKGRYARPEQLIIAPALSNSLSDGVRTVVAAFIASAGKLPSPANNATEESARLFVDSCKSVYPRIDGTVARGFSVLGRVEVPAVTTLVGSLAAQEVLKGLTGIFTPSDVIIVDRSDIFPRNGVDLSEEEARRHVQLPSDCGYLLVGAGALGCEYLKMLARMGVERVTVLDNDSVDVSNLTRQNLFTMADVGKSKAIAAVNNLRMVLGRDLNGYVARNEPFTEKFYMKTNDAVKHTVVVSAVDNIHARLLMDNYAVENSHIFVEAGIHGMQCSTSISVPYFTESYGSTVGSDALVEARAGCSVKGVPRTMEDAVFYALELFGWMFNEQHQMFNKFFKDPTDTLEGALRRSDEHFVSVINSIIDNAQMLSKTITASNWSHKAYETYFGVQFPLRKLLVDAMASIKKRSIQTITPVAQKTAVNVNELRVSLIEMVKEHFSKVKGSPSGDRCRKCLEAVERLFGDPSVKVHLEEGMKIHMEPVSFNENVLDNRSFLFSASNIRAHKFGIYQKDAAAILKMAKDIVPAISTTVGIAASMAILEVYKAVALVENDRKHDKRISGDKLGERITPSAHKMSNVSGSAGSLRFTVADSEAICFTETKIVASLKLVDYEKNKKLAQGLQNNFFNLSTMKYIPNRTDSPDIYEVKSPRAVLQGCSVSFWDHITTPDDGVNALGGSSTSVDVSNADSRITIGELCDAIGKLFDVEVEALSTFDVVVEVLKHRDRTLREVFRVGRPCIIRVIAFDNDSLQRIELPYVRYRSSL</sequence>
<protein>
    <submittedName>
        <fullName evidence="6">Ubiquitin activating enzyme E1</fullName>
    </submittedName>
</protein>
<dbReference type="Gene3D" id="3.40.50.720">
    <property type="entry name" value="NAD(P)-binding Rossmann-like Domain"/>
    <property type="match status" value="2"/>
</dbReference>
<dbReference type="GO" id="GO:0006511">
    <property type="term" value="P:ubiquitin-dependent protein catabolic process"/>
    <property type="evidence" value="ECO:0007669"/>
    <property type="project" value="TreeGrafter"/>
</dbReference>
<gene>
    <name evidence="6" type="ORF">BcabD6B2_00610</name>
</gene>
<dbReference type="GO" id="GO:0005634">
    <property type="term" value="C:nucleus"/>
    <property type="evidence" value="ECO:0007669"/>
    <property type="project" value="TreeGrafter"/>
</dbReference>
<reference evidence="6 7" key="1">
    <citation type="submission" date="2021-06" db="EMBL/GenBank/DDBJ databases">
        <title>Genome sequence of Babesia caballi.</title>
        <authorList>
            <person name="Yamagishi J."/>
            <person name="Kidaka T."/>
            <person name="Ochi A."/>
        </authorList>
    </citation>
    <scope>NUCLEOTIDE SEQUENCE [LARGE SCALE GENOMIC DNA]</scope>
    <source>
        <strain evidence="6">USDA-D6B2</strain>
    </source>
</reference>
<evidence type="ECO:0000256" key="2">
    <source>
        <dbReference type="ARBA" id="ARBA00022598"/>
    </source>
</evidence>
<comment type="pathway">
    <text evidence="3">Protein modification.</text>
</comment>
<feature type="domain" description="THIF-type NAD/FAD binding fold" evidence="5">
    <location>
        <begin position="501"/>
        <end position="912"/>
    </location>
</feature>
<organism evidence="6 7">
    <name type="scientific">Babesia caballi</name>
    <dbReference type="NCBI Taxonomy" id="5871"/>
    <lineage>
        <taxon>Eukaryota</taxon>
        <taxon>Sar</taxon>
        <taxon>Alveolata</taxon>
        <taxon>Apicomplexa</taxon>
        <taxon>Aconoidasida</taxon>
        <taxon>Piroplasmida</taxon>
        <taxon>Babesiidae</taxon>
        <taxon>Babesia</taxon>
    </lineage>
</organism>
<dbReference type="GO" id="GO:0006974">
    <property type="term" value="P:DNA damage response"/>
    <property type="evidence" value="ECO:0007669"/>
    <property type="project" value="TreeGrafter"/>
</dbReference>
<keyword evidence="2" id="KW-0436">Ligase</keyword>
<dbReference type="GO" id="GO:0005737">
    <property type="term" value="C:cytoplasm"/>
    <property type="evidence" value="ECO:0007669"/>
    <property type="project" value="TreeGrafter"/>
</dbReference>
<dbReference type="InterPro" id="IPR000011">
    <property type="entry name" value="UBQ/SUMO-activ_enz_E1-like"/>
</dbReference>
<evidence type="ECO:0000256" key="1">
    <source>
        <dbReference type="ARBA" id="ARBA00005673"/>
    </source>
</evidence>
<name>A0AAV4LNJ3_BABCB</name>
<dbReference type="SUPFAM" id="SSF69572">
    <property type="entry name" value="Activating enzymes of the ubiquitin-like proteins"/>
    <property type="match status" value="2"/>
</dbReference>
<dbReference type="Proteomes" id="UP001497744">
    <property type="component" value="Unassembled WGS sequence"/>
</dbReference>
<keyword evidence="7" id="KW-1185">Reference proteome</keyword>
<keyword evidence="4" id="KW-1133">Transmembrane helix</keyword>
<dbReference type="GeneID" id="94192109"/>